<dbReference type="PROSITE" id="PS01124">
    <property type="entry name" value="HTH_ARAC_FAMILY_2"/>
    <property type="match status" value="1"/>
</dbReference>
<dbReference type="EMBL" id="CP048222">
    <property type="protein sequence ID" value="QHT69734.1"/>
    <property type="molecule type" value="Genomic_DNA"/>
</dbReference>
<accession>A0A6C0GPF4</accession>
<dbReference type="SUPFAM" id="SSF46689">
    <property type="entry name" value="Homeodomain-like"/>
    <property type="match status" value="1"/>
</dbReference>
<reference evidence="5 6" key="1">
    <citation type="submission" date="2020-01" db="EMBL/GenBank/DDBJ databases">
        <authorList>
            <person name="Kim M.K."/>
        </authorList>
    </citation>
    <scope>NUCLEOTIDE SEQUENCE [LARGE SCALE GENOMIC DNA]</scope>
    <source>
        <strain evidence="5 6">172606-1</strain>
    </source>
</reference>
<gene>
    <name evidence="5" type="ORF">GXP67_25345</name>
</gene>
<evidence type="ECO:0000259" key="4">
    <source>
        <dbReference type="PROSITE" id="PS01124"/>
    </source>
</evidence>
<evidence type="ECO:0000256" key="2">
    <source>
        <dbReference type="ARBA" id="ARBA00023125"/>
    </source>
</evidence>
<dbReference type="KEGG" id="rhoz:GXP67_25345"/>
<dbReference type="InterPro" id="IPR018060">
    <property type="entry name" value="HTH_AraC"/>
</dbReference>
<dbReference type="Gene3D" id="1.10.10.60">
    <property type="entry name" value="Homeodomain-like"/>
    <property type="match status" value="1"/>
</dbReference>
<dbReference type="AlphaFoldDB" id="A0A6C0GPF4"/>
<keyword evidence="3" id="KW-0804">Transcription</keyword>
<keyword evidence="6" id="KW-1185">Reference proteome</keyword>
<keyword evidence="2" id="KW-0238">DNA-binding</keyword>
<evidence type="ECO:0000313" key="5">
    <source>
        <dbReference type="EMBL" id="QHT69734.1"/>
    </source>
</evidence>
<dbReference type="Proteomes" id="UP000480178">
    <property type="component" value="Chromosome"/>
</dbReference>
<dbReference type="InterPro" id="IPR009057">
    <property type="entry name" value="Homeodomain-like_sf"/>
</dbReference>
<sequence length="296" mass="34333">MMSQTDYTLVHPQNGKLAFSLNYFEGNELFQQVQRHNYYSVIWVQEGQGILNSDFFENCFSASSMMFFSPYQPFKLTASTTIKGITMRFHPDFYCIYKHNKEVSCNGILFNNIYQPPFVQVPEKDIPMFMHLILQIQEGIQSTQMGQYELLISYLKIVLIQATRLKINQHPQAKEDFVAGEEPFILQTLKDKIEENFKTKHAPGDYADMLHITPKALAKLTKTHFNKTLTTLIAERIVIEAKRELYLTSKPVKEIAYNLGFNDEYYFSRFFKNNTTISPVTYRETVGFGKGEILSA</sequence>
<evidence type="ECO:0000313" key="6">
    <source>
        <dbReference type="Proteomes" id="UP000480178"/>
    </source>
</evidence>
<proteinExistence type="predicted"/>
<dbReference type="GO" id="GO:0003700">
    <property type="term" value="F:DNA-binding transcription factor activity"/>
    <property type="evidence" value="ECO:0007669"/>
    <property type="project" value="InterPro"/>
</dbReference>
<feature type="domain" description="HTH araC/xylS-type" evidence="4">
    <location>
        <begin position="187"/>
        <end position="285"/>
    </location>
</feature>
<dbReference type="GO" id="GO:0043565">
    <property type="term" value="F:sequence-specific DNA binding"/>
    <property type="evidence" value="ECO:0007669"/>
    <property type="project" value="InterPro"/>
</dbReference>
<evidence type="ECO:0000256" key="1">
    <source>
        <dbReference type="ARBA" id="ARBA00023015"/>
    </source>
</evidence>
<dbReference type="SMART" id="SM00342">
    <property type="entry name" value="HTH_ARAC"/>
    <property type="match status" value="1"/>
</dbReference>
<keyword evidence="1" id="KW-0805">Transcription regulation</keyword>
<protein>
    <submittedName>
        <fullName evidence="5">Helix-turn-helix domain-containing protein</fullName>
    </submittedName>
</protein>
<dbReference type="Pfam" id="PF12833">
    <property type="entry name" value="HTH_18"/>
    <property type="match status" value="1"/>
</dbReference>
<name>A0A6C0GPF4_9BACT</name>
<dbReference type="PANTHER" id="PTHR43280">
    <property type="entry name" value="ARAC-FAMILY TRANSCRIPTIONAL REGULATOR"/>
    <property type="match status" value="1"/>
</dbReference>
<dbReference type="PANTHER" id="PTHR43280:SF32">
    <property type="entry name" value="TRANSCRIPTIONAL REGULATORY PROTEIN"/>
    <property type="match status" value="1"/>
</dbReference>
<organism evidence="5 6">
    <name type="scientific">Rhodocytophaga rosea</name>
    <dbReference type="NCBI Taxonomy" id="2704465"/>
    <lineage>
        <taxon>Bacteria</taxon>
        <taxon>Pseudomonadati</taxon>
        <taxon>Bacteroidota</taxon>
        <taxon>Cytophagia</taxon>
        <taxon>Cytophagales</taxon>
        <taxon>Rhodocytophagaceae</taxon>
        <taxon>Rhodocytophaga</taxon>
    </lineage>
</organism>
<evidence type="ECO:0000256" key="3">
    <source>
        <dbReference type="ARBA" id="ARBA00023163"/>
    </source>
</evidence>
<dbReference type="RefSeq" id="WP_162445718.1">
    <property type="nucleotide sequence ID" value="NZ_CP048222.1"/>
</dbReference>